<evidence type="ECO:0000256" key="1">
    <source>
        <dbReference type="SAM" id="Phobius"/>
    </source>
</evidence>
<feature type="transmembrane region" description="Helical" evidence="1">
    <location>
        <begin position="266"/>
        <end position="284"/>
    </location>
</feature>
<gene>
    <name evidence="3" type="ORF">ISU02_14155</name>
</gene>
<feature type="transmembrane region" description="Helical" evidence="1">
    <location>
        <begin position="372"/>
        <end position="391"/>
    </location>
</feature>
<dbReference type="RefSeq" id="WP_194702498.1">
    <property type="nucleotide sequence ID" value="NZ_JADKNH010000008.1"/>
</dbReference>
<dbReference type="EMBL" id="JADKNH010000008">
    <property type="protein sequence ID" value="MBF4694262.1"/>
    <property type="molecule type" value="Genomic_DNA"/>
</dbReference>
<reference evidence="3 4" key="1">
    <citation type="submission" date="2020-11" db="EMBL/GenBank/DDBJ databases">
        <title>Fusibacter basophilias sp. nov.</title>
        <authorList>
            <person name="Qiu D."/>
        </authorList>
    </citation>
    <scope>NUCLEOTIDE SEQUENCE [LARGE SCALE GENOMIC DNA]</scope>
    <source>
        <strain evidence="3 4">Q10-2</strain>
    </source>
</reference>
<feature type="transmembrane region" description="Helical" evidence="1">
    <location>
        <begin position="348"/>
        <end position="366"/>
    </location>
</feature>
<evidence type="ECO:0000313" key="4">
    <source>
        <dbReference type="Proteomes" id="UP000614200"/>
    </source>
</evidence>
<dbReference type="SUPFAM" id="SSF55073">
    <property type="entry name" value="Nucleotide cyclase"/>
    <property type="match status" value="1"/>
</dbReference>
<comment type="caution">
    <text evidence="3">The sequence shown here is derived from an EMBL/GenBank/DDBJ whole genome shotgun (WGS) entry which is preliminary data.</text>
</comment>
<dbReference type="NCBIfam" id="TIGR00254">
    <property type="entry name" value="GGDEF"/>
    <property type="match status" value="1"/>
</dbReference>
<dbReference type="InterPro" id="IPR000160">
    <property type="entry name" value="GGDEF_dom"/>
</dbReference>
<dbReference type="PANTHER" id="PTHR45138:SF9">
    <property type="entry name" value="DIGUANYLATE CYCLASE DGCM-RELATED"/>
    <property type="match status" value="1"/>
</dbReference>
<dbReference type="SMART" id="SM00267">
    <property type="entry name" value="GGDEF"/>
    <property type="match status" value="1"/>
</dbReference>
<keyword evidence="1" id="KW-0812">Transmembrane</keyword>
<feature type="domain" description="GGDEF" evidence="2">
    <location>
        <begin position="436"/>
        <end position="567"/>
    </location>
</feature>
<dbReference type="Pfam" id="PF07695">
    <property type="entry name" value="7TMR-DISM_7TM"/>
    <property type="match status" value="1"/>
</dbReference>
<feature type="transmembrane region" description="Helical" evidence="1">
    <location>
        <begin position="7"/>
        <end position="24"/>
    </location>
</feature>
<protein>
    <submittedName>
        <fullName evidence="3">Diguanylate cyclase</fullName>
    </submittedName>
</protein>
<dbReference type="InterPro" id="IPR011623">
    <property type="entry name" value="7TMR_DISM_rcpt_extracell_dom1"/>
</dbReference>
<accession>A0ABR9ZUX5</accession>
<dbReference type="CDD" id="cd01949">
    <property type="entry name" value="GGDEF"/>
    <property type="match status" value="1"/>
</dbReference>
<dbReference type="PANTHER" id="PTHR45138">
    <property type="entry name" value="REGULATORY COMPONENTS OF SENSORY TRANSDUCTION SYSTEM"/>
    <property type="match status" value="1"/>
</dbReference>
<proteinExistence type="predicted"/>
<evidence type="ECO:0000313" key="3">
    <source>
        <dbReference type="EMBL" id="MBF4694262.1"/>
    </source>
</evidence>
<dbReference type="Proteomes" id="UP000614200">
    <property type="component" value="Unassembled WGS sequence"/>
</dbReference>
<sequence>MKIKGLFLYIIILVLIVLGASFWMNAHVYNSMAHIPLVNGTSDLSDWQGKQSSLTGLWQFYPNTRYGADLSHLQSQFKQVPHSWEEDAELNFSPYGVGVYKGLLTGLDPSKIYGFFIYDEVTAYNLYINDKQVAKNGNVDRKIPEWRPTVGAFVSDREGRAEIAMEISNDHYYRGGFWNSIEIGFYDEIVQNQQRHRFLSAFVSSSLFAMGVFFLGIFVMYRRRADTMYFALICICMSIYSLLIVERLIHQLTNAISWDLLVRLEYATGYVLLPLFCLFILKLFPTKKLQVLEKSLVLIAIALGIMPMLLDNQMYTLIFAPYKYLSVICIVIISLMLVKAIHDGAKGSYLMLTACAVIAIALIKELGYPNEYSYIPFAGLVVIWCFALIVIERFATTDKRNQLLERRIELDELTGLRNRAYILSSIERYTESIQAAGAYLLFLDLDGFKSINDTYGHHVGDKVLIMVSRGLQVALDQDDVIARFGGDEFLILAQRKDQAEIEALADKLIHVVGEVVLVGELDLTVGISIGISPYIKGDLPKEWIARSDQAMYLSKRGGSNRYTILTHK</sequence>
<feature type="transmembrane region" description="Helical" evidence="1">
    <location>
        <begin position="198"/>
        <end position="221"/>
    </location>
</feature>
<dbReference type="InterPro" id="IPR029787">
    <property type="entry name" value="Nucleotide_cyclase"/>
</dbReference>
<organism evidence="3 4">
    <name type="scientific">Fusibacter ferrireducens</name>
    <dbReference type="NCBI Taxonomy" id="2785058"/>
    <lineage>
        <taxon>Bacteria</taxon>
        <taxon>Bacillati</taxon>
        <taxon>Bacillota</taxon>
        <taxon>Clostridia</taxon>
        <taxon>Eubacteriales</taxon>
        <taxon>Eubacteriales Family XII. Incertae Sedis</taxon>
        <taxon>Fusibacter</taxon>
    </lineage>
</organism>
<evidence type="ECO:0000259" key="2">
    <source>
        <dbReference type="PROSITE" id="PS50887"/>
    </source>
</evidence>
<name>A0ABR9ZUX5_9FIRM</name>
<keyword evidence="1" id="KW-1133">Transmembrane helix</keyword>
<feature type="transmembrane region" description="Helical" evidence="1">
    <location>
        <begin position="322"/>
        <end position="341"/>
    </location>
</feature>
<dbReference type="PROSITE" id="PS50887">
    <property type="entry name" value="GGDEF"/>
    <property type="match status" value="1"/>
</dbReference>
<feature type="transmembrane region" description="Helical" evidence="1">
    <location>
        <begin position="228"/>
        <end position="246"/>
    </location>
</feature>
<dbReference type="Pfam" id="PF00990">
    <property type="entry name" value="GGDEF"/>
    <property type="match status" value="1"/>
</dbReference>
<keyword evidence="1" id="KW-0472">Membrane</keyword>
<dbReference type="InterPro" id="IPR050469">
    <property type="entry name" value="Diguanylate_Cyclase"/>
</dbReference>
<feature type="transmembrane region" description="Helical" evidence="1">
    <location>
        <begin position="291"/>
        <end position="310"/>
    </location>
</feature>
<dbReference type="Gene3D" id="3.30.70.270">
    <property type="match status" value="1"/>
</dbReference>
<dbReference type="InterPro" id="IPR043128">
    <property type="entry name" value="Rev_trsase/Diguanyl_cyclase"/>
</dbReference>
<keyword evidence="4" id="KW-1185">Reference proteome</keyword>